<evidence type="ECO:0000313" key="1">
    <source>
        <dbReference type="EMBL" id="QJB68843.1"/>
    </source>
</evidence>
<gene>
    <name evidence="1" type="ORF">HF685_05755</name>
</gene>
<dbReference type="KEGG" id="phao:HF685_05755"/>
<protein>
    <submittedName>
        <fullName evidence="1">Uncharacterized protein</fullName>
    </submittedName>
</protein>
<dbReference type="AlphaFoldDB" id="A0A6H2DLI2"/>
<organism evidence="1 2">
    <name type="scientific">Parasphingorhabdus halotolerans</name>
    <dbReference type="NCBI Taxonomy" id="2725558"/>
    <lineage>
        <taxon>Bacteria</taxon>
        <taxon>Pseudomonadati</taxon>
        <taxon>Pseudomonadota</taxon>
        <taxon>Alphaproteobacteria</taxon>
        <taxon>Sphingomonadales</taxon>
        <taxon>Sphingomonadaceae</taxon>
        <taxon>Parasphingorhabdus</taxon>
    </lineage>
</organism>
<keyword evidence="2" id="KW-1185">Reference proteome</keyword>
<name>A0A6H2DLI2_9SPHN</name>
<evidence type="ECO:0000313" key="2">
    <source>
        <dbReference type="Proteomes" id="UP000501600"/>
    </source>
</evidence>
<sequence length="128" mass="13835">MLKATTPCAIDDYRAFDFWLGSWDVTVAGASAPTAVNHITTAQDGCVVLEDYTNNAFSGRSINFNDQQTGKWHQSWMGNGGGAVYLEGGLSEKGEMVPTDAELPAVKATNTINLVTWTPLSDGRVRQH</sequence>
<accession>A0A6H2DLI2</accession>
<dbReference type="RefSeq" id="WP_168818685.1">
    <property type="nucleotide sequence ID" value="NZ_CP051217.1"/>
</dbReference>
<dbReference type="Proteomes" id="UP000501600">
    <property type="component" value="Chromosome"/>
</dbReference>
<reference evidence="1 2" key="1">
    <citation type="submission" date="2020-04" db="EMBL/GenBank/DDBJ databases">
        <title>Genome sequence for Sphingorhabdus sp. strain M1.</title>
        <authorList>
            <person name="Park S.-J."/>
        </authorList>
    </citation>
    <scope>NUCLEOTIDE SEQUENCE [LARGE SCALE GENOMIC DNA]</scope>
    <source>
        <strain evidence="1 2">JK6</strain>
    </source>
</reference>
<proteinExistence type="predicted"/>
<dbReference type="EMBL" id="CP051217">
    <property type="protein sequence ID" value="QJB68843.1"/>
    <property type="molecule type" value="Genomic_DNA"/>
</dbReference>